<evidence type="ECO:0000313" key="3">
    <source>
        <dbReference type="EMBL" id="SFG01136.1"/>
    </source>
</evidence>
<dbReference type="InterPro" id="IPR004919">
    <property type="entry name" value="GmrSD_N"/>
</dbReference>
<dbReference type="InterPro" id="IPR011089">
    <property type="entry name" value="GmrSD_C"/>
</dbReference>
<dbReference type="EMBL" id="FOOQ01000001">
    <property type="protein sequence ID" value="SFG01136.1"/>
    <property type="molecule type" value="Genomic_DNA"/>
</dbReference>
<accession>A0A1I2NI70</accession>
<feature type="domain" description="GmrSD restriction endonucleases N-terminal" evidence="1">
    <location>
        <begin position="19"/>
        <end position="281"/>
    </location>
</feature>
<dbReference type="Pfam" id="PF07510">
    <property type="entry name" value="GmrSD_C"/>
    <property type="match status" value="1"/>
</dbReference>
<evidence type="ECO:0000313" key="4">
    <source>
        <dbReference type="Proteomes" id="UP000198876"/>
    </source>
</evidence>
<evidence type="ECO:0000259" key="2">
    <source>
        <dbReference type="Pfam" id="PF07510"/>
    </source>
</evidence>
<evidence type="ECO:0008006" key="5">
    <source>
        <dbReference type="Google" id="ProtNLM"/>
    </source>
</evidence>
<gene>
    <name evidence="3" type="ORF">SAMN04488063_1123</name>
</gene>
<dbReference type="Proteomes" id="UP000198876">
    <property type="component" value="Unassembled WGS sequence"/>
</dbReference>
<name>A0A1I2NI70_9EURY</name>
<dbReference type="STRING" id="553467.SAMN04488063_1123"/>
<feature type="domain" description="GmrSD restriction endonucleases C-terminal" evidence="2">
    <location>
        <begin position="469"/>
        <end position="560"/>
    </location>
</feature>
<dbReference type="PANTHER" id="PTHR37292:SF2">
    <property type="entry name" value="DUF262 DOMAIN-CONTAINING PROTEIN"/>
    <property type="match status" value="1"/>
</dbReference>
<proteinExistence type="predicted"/>
<dbReference type="Gene3D" id="1.10.30.50">
    <property type="match status" value="1"/>
</dbReference>
<dbReference type="OrthoDB" id="240912at2157"/>
<dbReference type="PANTHER" id="PTHR37292">
    <property type="entry name" value="VNG6097C"/>
    <property type="match status" value="1"/>
</dbReference>
<dbReference type="RefSeq" id="WP_092889577.1">
    <property type="nucleotide sequence ID" value="NZ_FOOQ01000001.1"/>
</dbReference>
<dbReference type="Pfam" id="PF03235">
    <property type="entry name" value="GmrSD_N"/>
    <property type="match status" value="1"/>
</dbReference>
<organism evidence="3 4">
    <name type="scientific">Halopelagius inordinatus</name>
    <dbReference type="NCBI Taxonomy" id="553467"/>
    <lineage>
        <taxon>Archaea</taxon>
        <taxon>Methanobacteriati</taxon>
        <taxon>Methanobacteriota</taxon>
        <taxon>Stenosarchaea group</taxon>
        <taxon>Halobacteria</taxon>
        <taxon>Halobacteriales</taxon>
        <taxon>Haloferacaceae</taxon>
    </lineage>
</organism>
<protein>
    <recommendedName>
        <fullName evidence="5">DUF262 domain-containing protein</fullName>
    </recommendedName>
</protein>
<dbReference type="AlphaFoldDB" id="A0A1I2NI70"/>
<sequence>MDEYLPETERISEILPRLNDSLFIPCLQRDYCWNQNQIKMLWDSLLRGLPLGSLLIWDDEGEGPRREPAYSFLQHYVDSRAFSFEDEGHIRRYSQRYDFGDIPESYSLVLDGQQRLTSFFLSLTGTFTTRRHGGWVKNRGAWNQRKLYFDLLSGDQSGEHDRDLVYEFRFRKSGGLSESGDRYWFAVSRLVDDSGELTTDSFLEKDAFLDETIPEVQESVDSAEHERVESNLKRLWWGVNRREAILCERTLTDEKTARELFIRRNKAGKMLSGVDILLALLTGYWKKIDEDGGPTDAKKQIEQFTESLSRDDDLTESGFTFGKNFVLRTLLLFSGERPAFRANGRYDGDDLREAETIFYDDQFEQALRDAFELSSEFGFHNGALSSKNVVAPISQYQYETDTSTSASGSAIRYWLATTVLNGVFGNIGTERVLKTARGHIEESDSGRFPATEILDDLRGSGAVVQLNSEVLDELLEEVDYRSGARRNVLLTHLYQNRRAGHKEYEVDHIFPRGKLGDEAFLREMGVEPERIDWFKDNRDHIANLQLLTPKENQSKSDRDLTDWLERIDDEKVESIPDKGEYFEQHRVPEDPDLHEYQNYPEFVERRLDLVRNRLETKLPLKETL</sequence>
<reference evidence="4" key="1">
    <citation type="submission" date="2016-10" db="EMBL/GenBank/DDBJ databases">
        <authorList>
            <person name="Varghese N."/>
            <person name="Submissions S."/>
        </authorList>
    </citation>
    <scope>NUCLEOTIDE SEQUENCE [LARGE SCALE GENOMIC DNA]</scope>
    <source>
        <strain evidence="4">CGMCC 1.7739</strain>
    </source>
</reference>
<evidence type="ECO:0000259" key="1">
    <source>
        <dbReference type="Pfam" id="PF03235"/>
    </source>
</evidence>
<keyword evidence="4" id="KW-1185">Reference proteome</keyword>